<keyword evidence="3 15" id="KW-0515">Mutator protein</keyword>
<gene>
    <name evidence="15 17" type="primary">dinB</name>
    <name evidence="17" type="ORF">NCTC13337_01537</name>
</gene>
<proteinExistence type="inferred from homology"/>
<dbReference type="Gene3D" id="3.30.1490.100">
    <property type="entry name" value="DNA polymerase, Y-family, little finger domain"/>
    <property type="match status" value="1"/>
</dbReference>
<dbReference type="InterPro" id="IPR043128">
    <property type="entry name" value="Rev_trsase/Diguanyl_cyclase"/>
</dbReference>
<keyword evidence="7 15" id="KW-0235">DNA replication</keyword>
<dbReference type="GO" id="GO:0042276">
    <property type="term" value="P:error-prone translesion synthesis"/>
    <property type="evidence" value="ECO:0007669"/>
    <property type="project" value="TreeGrafter"/>
</dbReference>
<feature type="active site" evidence="15">
    <location>
        <position position="105"/>
    </location>
</feature>
<feature type="site" description="Substrate discrimination" evidence="15">
    <location>
        <position position="14"/>
    </location>
</feature>
<keyword evidence="5 15" id="KW-0808">Transferase</keyword>
<evidence type="ECO:0000256" key="1">
    <source>
        <dbReference type="ARBA" id="ARBA00004496"/>
    </source>
</evidence>
<dbReference type="GO" id="GO:0003887">
    <property type="term" value="F:DNA-directed DNA polymerase activity"/>
    <property type="evidence" value="ECO:0007669"/>
    <property type="project" value="UniProtKB-UniRule"/>
</dbReference>
<dbReference type="GO" id="GO:0006281">
    <property type="term" value="P:DNA repair"/>
    <property type="evidence" value="ECO:0007669"/>
    <property type="project" value="UniProtKB-UniRule"/>
</dbReference>
<reference evidence="17 18" key="1">
    <citation type="submission" date="2018-06" db="EMBL/GenBank/DDBJ databases">
        <authorList>
            <consortium name="Pathogen Informatics"/>
            <person name="Doyle S."/>
        </authorList>
    </citation>
    <scope>NUCLEOTIDE SEQUENCE [LARGE SCALE GENOMIC DNA]</scope>
    <source>
        <strain evidence="17 18">NCTC13337</strain>
    </source>
</reference>
<evidence type="ECO:0000256" key="6">
    <source>
        <dbReference type="ARBA" id="ARBA00022695"/>
    </source>
</evidence>
<evidence type="ECO:0000256" key="4">
    <source>
        <dbReference type="ARBA" id="ARBA00022490"/>
    </source>
</evidence>
<dbReference type="EMBL" id="UHIC01000001">
    <property type="protein sequence ID" value="SUO95689.1"/>
    <property type="molecule type" value="Genomic_DNA"/>
</dbReference>
<comment type="function">
    <text evidence="15">Poorly processive, error-prone DNA polymerase involved in untargeted mutagenesis. Copies undamaged DNA at stalled replication forks, which arise in vivo from mismatched or misaligned primer ends. These misaligned primers can be extended by PolIV. Exhibits no 3'-5' exonuclease (proofreading) activity. May be involved in translesional synthesis, in conjunction with the beta clamp from PolIII.</text>
</comment>
<dbReference type="Pfam" id="PF11798">
    <property type="entry name" value="IMS_HHH"/>
    <property type="match status" value="1"/>
</dbReference>
<dbReference type="GO" id="GO:0009432">
    <property type="term" value="P:SOS response"/>
    <property type="evidence" value="ECO:0007669"/>
    <property type="project" value="TreeGrafter"/>
</dbReference>
<evidence type="ECO:0000256" key="14">
    <source>
        <dbReference type="ARBA" id="ARBA00049244"/>
    </source>
</evidence>
<dbReference type="OrthoDB" id="9808813at2"/>
<comment type="subcellular location">
    <subcellularLocation>
        <location evidence="1 15">Cytoplasm</location>
    </subcellularLocation>
</comment>
<protein>
    <recommendedName>
        <fullName evidence="15">DNA polymerase IV</fullName>
        <shortName evidence="15">Pol IV</shortName>
        <ecNumber evidence="15">2.7.7.7</ecNumber>
    </recommendedName>
</protein>
<comment type="catalytic activity">
    <reaction evidence="14 15">
        <text>DNA(n) + a 2'-deoxyribonucleoside 5'-triphosphate = DNA(n+1) + diphosphate</text>
        <dbReference type="Rhea" id="RHEA:22508"/>
        <dbReference type="Rhea" id="RHEA-COMP:17339"/>
        <dbReference type="Rhea" id="RHEA-COMP:17340"/>
        <dbReference type="ChEBI" id="CHEBI:33019"/>
        <dbReference type="ChEBI" id="CHEBI:61560"/>
        <dbReference type="ChEBI" id="CHEBI:173112"/>
        <dbReference type="EC" id="2.7.7.7"/>
    </reaction>
</comment>
<organism evidence="17 18">
    <name type="scientific">Suttonella ornithocola</name>
    <dbReference type="NCBI Taxonomy" id="279832"/>
    <lineage>
        <taxon>Bacteria</taxon>
        <taxon>Pseudomonadati</taxon>
        <taxon>Pseudomonadota</taxon>
        <taxon>Gammaproteobacteria</taxon>
        <taxon>Cardiobacteriales</taxon>
        <taxon>Cardiobacteriaceae</taxon>
        <taxon>Suttonella</taxon>
    </lineage>
</organism>
<evidence type="ECO:0000256" key="7">
    <source>
        <dbReference type="ARBA" id="ARBA00022705"/>
    </source>
</evidence>
<dbReference type="PROSITE" id="PS50173">
    <property type="entry name" value="UMUC"/>
    <property type="match status" value="1"/>
</dbReference>
<dbReference type="Gene3D" id="3.30.70.270">
    <property type="match status" value="1"/>
</dbReference>
<dbReference type="HAMAP" id="MF_01113">
    <property type="entry name" value="DNApol_IV"/>
    <property type="match status" value="1"/>
</dbReference>
<name>A0A380MSU4_9GAMM</name>
<dbReference type="Proteomes" id="UP000254601">
    <property type="component" value="Unassembled WGS sequence"/>
</dbReference>
<evidence type="ECO:0000256" key="5">
    <source>
        <dbReference type="ARBA" id="ARBA00022679"/>
    </source>
</evidence>
<evidence type="ECO:0000256" key="2">
    <source>
        <dbReference type="ARBA" id="ARBA00010945"/>
    </source>
</evidence>
<dbReference type="AlphaFoldDB" id="A0A380MSU4"/>
<dbReference type="PANTHER" id="PTHR11076">
    <property type="entry name" value="DNA REPAIR POLYMERASE UMUC / TRANSFERASE FAMILY MEMBER"/>
    <property type="match status" value="1"/>
</dbReference>
<evidence type="ECO:0000256" key="11">
    <source>
        <dbReference type="ARBA" id="ARBA00022932"/>
    </source>
</evidence>
<keyword evidence="13 15" id="KW-0234">DNA repair</keyword>
<evidence type="ECO:0000256" key="3">
    <source>
        <dbReference type="ARBA" id="ARBA00022457"/>
    </source>
</evidence>
<evidence type="ECO:0000256" key="12">
    <source>
        <dbReference type="ARBA" id="ARBA00023125"/>
    </source>
</evidence>
<evidence type="ECO:0000256" key="10">
    <source>
        <dbReference type="ARBA" id="ARBA00022842"/>
    </source>
</evidence>
<feature type="binding site" evidence="15">
    <location>
        <position position="9"/>
    </location>
    <ligand>
        <name>Mg(2+)</name>
        <dbReference type="ChEBI" id="CHEBI:18420"/>
    </ligand>
</feature>
<evidence type="ECO:0000256" key="8">
    <source>
        <dbReference type="ARBA" id="ARBA00022723"/>
    </source>
</evidence>
<dbReference type="PANTHER" id="PTHR11076:SF33">
    <property type="entry name" value="DNA POLYMERASE KAPPA"/>
    <property type="match status" value="1"/>
</dbReference>
<keyword evidence="4 15" id="KW-0963">Cytoplasm</keyword>
<dbReference type="SUPFAM" id="SSF100879">
    <property type="entry name" value="Lesion bypass DNA polymerase (Y-family), little finger domain"/>
    <property type="match status" value="1"/>
</dbReference>
<dbReference type="GO" id="GO:0000287">
    <property type="term" value="F:magnesium ion binding"/>
    <property type="evidence" value="ECO:0007669"/>
    <property type="project" value="UniProtKB-UniRule"/>
</dbReference>
<keyword evidence="6 15" id="KW-0548">Nucleotidyltransferase</keyword>
<dbReference type="GO" id="GO:0006261">
    <property type="term" value="P:DNA-templated DNA replication"/>
    <property type="evidence" value="ECO:0007669"/>
    <property type="project" value="UniProtKB-UniRule"/>
</dbReference>
<dbReference type="Pfam" id="PF11799">
    <property type="entry name" value="IMS_C"/>
    <property type="match status" value="1"/>
</dbReference>
<evidence type="ECO:0000313" key="18">
    <source>
        <dbReference type="Proteomes" id="UP000254601"/>
    </source>
</evidence>
<dbReference type="InterPro" id="IPR024728">
    <property type="entry name" value="PolY_HhH_motif"/>
</dbReference>
<dbReference type="InterPro" id="IPR001126">
    <property type="entry name" value="UmuC"/>
</dbReference>
<comment type="cofactor">
    <cofactor evidence="15">
        <name>Mg(2+)</name>
        <dbReference type="ChEBI" id="CHEBI:18420"/>
    </cofactor>
    <text evidence="15">Binds 2 magnesium ions per subunit.</text>
</comment>
<comment type="similarity">
    <text evidence="2 15">Belongs to the DNA polymerase type-Y family.</text>
</comment>
<evidence type="ECO:0000256" key="13">
    <source>
        <dbReference type="ARBA" id="ARBA00023204"/>
    </source>
</evidence>
<dbReference type="Pfam" id="PF00817">
    <property type="entry name" value="IMS"/>
    <property type="match status" value="1"/>
</dbReference>
<dbReference type="InterPro" id="IPR036775">
    <property type="entry name" value="DNA_pol_Y-fam_lit_finger_sf"/>
</dbReference>
<keyword evidence="12 15" id="KW-0238">DNA-binding</keyword>
<keyword evidence="9 15" id="KW-0227">DNA damage</keyword>
<comment type="subunit">
    <text evidence="15">Monomer.</text>
</comment>
<sequence length="352" mass="39309">MIKKIIHIDMDAYYAAIEQRDNPSLRGKPVIVGGNPKRRGVVATCSYEARKYGVRSAMSTAYALRLCPQAIVIPPRFEVYRQISEDIRQLFYAVTPLVEPLSLDEAYLDVSESTYQKGSATLIAKALKRDIFQLTGLTASAGVSYNKMLAKIASDVNKPNGIHIILPEQAEAFIAALPIEKIHGIGKSTALKMHGLGIGTGKELRAAGEKLLIQHFGKKGLFYYQVACGIDLRAVKSKRIRKSIGSEITFAYDLKDDKDIIEALFLQNYKAFSLLAQRNCYAKTVTIKVKYSDFSQITRSHSVSPYFLHEDSAKEWITRLYKDSPRQLPVRLVGVSYSGLIESFKQSQPSLF</sequence>
<dbReference type="Gene3D" id="1.10.150.20">
    <property type="entry name" value="5' to 3' exonuclease, C-terminal subdomain"/>
    <property type="match status" value="1"/>
</dbReference>
<keyword evidence="8 15" id="KW-0479">Metal-binding</keyword>
<dbReference type="Gene3D" id="3.40.1170.60">
    <property type="match status" value="1"/>
</dbReference>
<dbReference type="SUPFAM" id="SSF56672">
    <property type="entry name" value="DNA/RNA polymerases"/>
    <property type="match status" value="1"/>
</dbReference>
<dbReference type="FunFam" id="3.40.1170.60:FF:000001">
    <property type="entry name" value="DNA polymerase IV"/>
    <property type="match status" value="1"/>
</dbReference>
<accession>A0A380MSU4</accession>
<feature type="binding site" evidence="15">
    <location>
        <position position="104"/>
    </location>
    <ligand>
        <name>Mg(2+)</name>
        <dbReference type="ChEBI" id="CHEBI:18420"/>
    </ligand>
</feature>
<evidence type="ECO:0000259" key="16">
    <source>
        <dbReference type="PROSITE" id="PS50173"/>
    </source>
</evidence>
<evidence type="ECO:0000256" key="15">
    <source>
        <dbReference type="HAMAP-Rule" id="MF_01113"/>
    </source>
</evidence>
<dbReference type="EC" id="2.7.7.7" evidence="15"/>
<keyword evidence="11 15" id="KW-0239">DNA-directed DNA polymerase</keyword>
<dbReference type="InterPro" id="IPR050116">
    <property type="entry name" value="DNA_polymerase-Y"/>
</dbReference>
<dbReference type="InterPro" id="IPR017961">
    <property type="entry name" value="DNA_pol_Y-fam_little_finger"/>
</dbReference>
<keyword evidence="10 15" id="KW-0460">Magnesium</keyword>
<dbReference type="CDD" id="cd03586">
    <property type="entry name" value="PolY_Pol_IV_kappa"/>
    <property type="match status" value="1"/>
</dbReference>
<keyword evidence="18" id="KW-1185">Reference proteome</keyword>
<dbReference type="RefSeq" id="WP_072577375.1">
    <property type="nucleotide sequence ID" value="NZ_LWHB01000165.1"/>
</dbReference>
<dbReference type="NCBIfam" id="NF002677">
    <property type="entry name" value="PRK02406.1"/>
    <property type="match status" value="1"/>
</dbReference>
<dbReference type="GO" id="GO:0005829">
    <property type="term" value="C:cytosol"/>
    <property type="evidence" value="ECO:0007669"/>
    <property type="project" value="TreeGrafter"/>
</dbReference>
<dbReference type="InterPro" id="IPR043502">
    <property type="entry name" value="DNA/RNA_pol_sf"/>
</dbReference>
<feature type="domain" description="UmuC" evidence="16">
    <location>
        <begin position="5"/>
        <end position="186"/>
    </location>
</feature>
<dbReference type="GO" id="GO:0003684">
    <property type="term" value="F:damaged DNA binding"/>
    <property type="evidence" value="ECO:0007669"/>
    <property type="project" value="InterPro"/>
</dbReference>
<evidence type="ECO:0000256" key="9">
    <source>
        <dbReference type="ARBA" id="ARBA00022763"/>
    </source>
</evidence>
<dbReference type="InterPro" id="IPR022880">
    <property type="entry name" value="DNApol_IV"/>
</dbReference>
<evidence type="ECO:0000313" key="17">
    <source>
        <dbReference type="EMBL" id="SUO95689.1"/>
    </source>
</evidence>